<protein>
    <submittedName>
        <fullName evidence="3">Uncharacterized protein</fullName>
    </submittedName>
</protein>
<evidence type="ECO:0000256" key="2">
    <source>
        <dbReference type="SAM" id="Phobius"/>
    </source>
</evidence>
<evidence type="ECO:0000313" key="4">
    <source>
        <dbReference type="Proteomes" id="UP000620124"/>
    </source>
</evidence>
<dbReference type="AlphaFoldDB" id="A0A8H7CMH7"/>
<keyword evidence="2" id="KW-0812">Transmembrane</keyword>
<comment type="caution">
    <text evidence="3">The sequence shown here is derived from an EMBL/GenBank/DDBJ whole genome shotgun (WGS) entry which is preliminary data.</text>
</comment>
<keyword evidence="2" id="KW-0472">Membrane</keyword>
<name>A0A8H7CMH7_9AGAR</name>
<proteinExistence type="predicted"/>
<gene>
    <name evidence="3" type="ORF">MVEN_01884400</name>
</gene>
<evidence type="ECO:0000313" key="3">
    <source>
        <dbReference type="EMBL" id="KAF7341471.1"/>
    </source>
</evidence>
<dbReference type="Proteomes" id="UP000620124">
    <property type="component" value="Unassembled WGS sequence"/>
</dbReference>
<accession>A0A8H7CMH7</accession>
<feature type="compositionally biased region" description="Polar residues" evidence="1">
    <location>
        <begin position="208"/>
        <end position="218"/>
    </location>
</feature>
<keyword evidence="4" id="KW-1185">Reference proteome</keyword>
<feature type="region of interest" description="Disordered" evidence="1">
    <location>
        <begin position="195"/>
        <end position="221"/>
    </location>
</feature>
<reference evidence="3" key="1">
    <citation type="submission" date="2020-05" db="EMBL/GenBank/DDBJ databases">
        <title>Mycena genomes resolve the evolution of fungal bioluminescence.</title>
        <authorList>
            <person name="Tsai I.J."/>
        </authorList>
    </citation>
    <scope>NUCLEOTIDE SEQUENCE</scope>
    <source>
        <strain evidence="3">CCC161011</strain>
    </source>
</reference>
<organism evidence="3 4">
    <name type="scientific">Mycena venus</name>
    <dbReference type="NCBI Taxonomy" id="2733690"/>
    <lineage>
        <taxon>Eukaryota</taxon>
        <taxon>Fungi</taxon>
        <taxon>Dikarya</taxon>
        <taxon>Basidiomycota</taxon>
        <taxon>Agaricomycotina</taxon>
        <taxon>Agaricomycetes</taxon>
        <taxon>Agaricomycetidae</taxon>
        <taxon>Agaricales</taxon>
        <taxon>Marasmiineae</taxon>
        <taxon>Mycenaceae</taxon>
        <taxon>Mycena</taxon>
    </lineage>
</organism>
<dbReference type="EMBL" id="JACAZI010000018">
    <property type="protein sequence ID" value="KAF7341471.1"/>
    <property type="molecule type" value="Genomic_DNA"/>
</dbReference>
<keyword evidence="2" id="KW-1133">Transmembrane helix</keyword>
<sequence length="264" mass="29071">MPKLKSPAFMHLAMNAIISVRMVPCLRARKHVQLSSLLWVCPQASPQAPQLSRPAATAGWELRCLKPRSLPVSHRRYHKQDYPGPKFLGLPRGVAILLTSFGIGVFFLLKCRRTRQSGAGPSDIESNRAAATVSPFTLITQIDSPSRGNATQDTDSDVRSISASTITRQQLETQLLAVTEKMVVLQDQERLSLRSATNSSGIRRVSQPVVQQTASTGPPTDLKAQLQSAREQINMMVERINVLEANSNSAWSRVVGDEPPPEYH</sequence>
<feature type="transmembrane region" description="Helical" evidence="2">
    <location>
        <begin position="90"/>
        <end position="109"/>
    </location>
</feature>
<dbReference type="OrthoDB" id="3038195at2759"/>
<evidence type="ECO:0000256" key="1">
    <source>
        <dbReference type="SAM" id="MobiDB-lite"/>
    </source>
</evidence>